<dbReference type="AlphaFoldDB" id="A0A077R258"/>
<proteinExistence type="predicted"/>
<dbReference type="GO" id="GO:0005684">
    <property type="term" value="C:U2-type spliceosomal complex"/>
    <property type="evidence" value="ECO:0007669"/>
    <property type="project" value="TreeGrafter"/>
</dbReference>
<accession>A0A077R258</accession>
<dbReference type="Pfam" id="PF08315">
    <property type="entry name" value="cwf18"/>
    <property type="match status" value="1"/>
</dbReference>
<name>A0A077R258_9BASI</name>
<organism evidence="2">
    <name type="scientific">Melanopsichium pennsylvanicum 4</name>
    <dbReference type="NCBI Taxonomy" id="1398559"/>
    <lineage>
        <taxon>Eukaryota</taxon>
        <taxon>Fungi</taxon>
        <taxon>Dikarya</taxon>
        <taxon>Basidiomycota</taxon>
        <taxon>Ustilaginomycotina</taxon>
        <taxon>Ustilaginomycetes</taxon>
        <taxon>Ustilaginales</taxon>
        <taxon>Ustilaginaceae</taxon>
        <taxon>Melanopsichium</taxon>
    </lineage>
</organism>
<evidence type="ECO:0000256" key="1">
    <source>
        <dbReference type="SAM" id="MobiDB-lite"/>
    </source>
</evidence>
<dbReference type="GO" id="GO:0071014">
    <property type="term" value="C:post-mRNA release spliceosomal complex"/>
    <property type="evidence" value="ECO:0007669"/>
    <property type="project" value="TreeGrafter"/>
</dbReference>
<feature type="region of interest" description="Disordered" evidence="1">
    <location>
        <begin position="162"/>
        <end position="188"/>
    </location>
</feature>
<feature type="region of interest" description="Disordered" evidence="1">
    <location>
        <begin position="17"/>
        <end position="39"/>
    </location>
</feature>
<dbReference type="EMBL" id="HG529694">
    <property type="protein sequence ID" value="CDI56605.1"/>
    <property type="molecule type" value="Genomic_DNA"/>
</dbReference>
<sequence>MSMEAFSQARKQKLALLRAHRSAEASGQHLPHSSSSSQIKRHFRNYDPITGQFRRFTSARDLPDTIEKDTADLQSTTISFFEASRKEDLDLTNIAPKRPNWDLKRDLEKRLKKLERRDKEAVILLIRERIQGQQNAAGLDANSGSRGEQSLSAVNAEIVASATADIGQDDGSDLTDDDQDAQSGSDAE</sequence>
<dbReference type="InterPro" id="IPR013169">
    <property type="entry name" value="mRNA_splic_Cwf18-like"/>
</dbReference>
<reference evidence="2" key="1">
    <citation type="journal article" date="2014" name="Genome Biol. Evol.">
        <title>Gene Loss Rather Than Gene Gain Is Associated with a Host Jump from Monocots to Dicots in the Smut Fungus Melanopsichium pennsylvanicum.</title>
        <authorList>
            <person name="Sharma R."/>
            <person name="Mishra B."/>
            <person name="Runge F."/>
            <person name="Thines M."/>
        </authorList>
    </citation>
    <scope>NUCLEOTIDE SEQUENCE</scope>
    <source>
        <strain evidence="2">4</strain>
    </source>
</reference>
<feature type="compositionally biased region" description="Acidic residues" evidence="1">
    <location>
        <begin position="167"/>
        <end position="180"/>
    </location>
</feature>
<dbReference type="PANTHER" id="PTHR31551">
    <property type="entry name" value="PRE-MRNA-SPLICING FACTOR CWF18"/>
    <property type="match status" value="1"/>
</dbReference>
<dbReference type="PANTHER" id="PTHR31551:SF1">
    <property type="entry name" value="COILED-COIL DOMAIN-CONTAINING PROTEIN 12"/>
    <property type="match status" value="1"/>
</dbReference>
<protein>
    <submittedName>
        <fullName evidence="2">Coiled-coil domain-containing protein 12 (CCDC12)</fullName>
    </submittedName>
</protein>
<evidence type="ECO:0000313" key="2">
    <source>
        <dbReference type="EMBL" id="CDI56605.1"/>
    </source>
</evidence>